<comment type="caution">
    <text evidence="3">The sequence shown here is derived from an EMBL/GenBank/DDBJ whole genome shotgun (WGS) entry which is preliminary data.</text>
</comment>
<proteinExistence type="predicted"/>
<keyword evidence="2" id="KW-0732">Signal</keyword>
<gene>
    <name evidence="3" type="ORF">DLAC_08960</name>
</gene>
<protein>
    <recommendedName>
        <fullName evidence="5">Right handed beta helix domain-containing protein</fullName>
    </recommendedName>
</protein>
<feature type="chain" id="PRO_5007593055" description="Right handed beta helix domain-containing protein" evidence="2">
    <location>
        <begin position="24"/>
        <end position="514"/>
    </location>
</feature>
<dbReference type="InParanoid" id="A0A151Z8S5"/>
<dbReference type="PANTHER" id="PTHR31318">
    <property type="entry name" value="EXPRESSED PROTEIN-RELATED"/>
    <property type="match status" value="1"/>
</dbReference>
<evidence type="ECO:0000313" key="4">
    <source>
        <dbReference type="Proteomes" id="UP000076078"/>
    </source>
</evidence>
<dbReference type="PANTHER" id="PTHR31318:SF1">
    <property type="entry name" value="POLYMORPHIC MEMBRANE PROTEIN REPEAT-CONTAINING PROTEIN-RELATED"/>
    <property type="match status" value="1"/>
</dbReference>
<dbReference type="EMBL" id="LODT01000037">
    <property type="protein sequence ID" value="KYQ90346.1"/>
    <property type="molecule type" value="Genomic_DNA"/>
</dbReference>
<reference evidence="3 4" key="1">
    <citation type="submission" date="2015-12" db="EMBL/GenBank/DDBJ databases">
        <title>Dictyostelia acquired genes for synthesis and detection of signals that induce cell-type specialization by lateral gene transfer from prokaryotes.</title>
        <authorList>
            <person name="Gloeckner G."/>
            <person name="Schaap P."/>
        </authorList>
    </citation>
    <scope>NUCLEOTIDE SEQUENCE [LARGE SCALE GENOMIC DNA]</scope>
    <source>
        <strain evidence="3 4">TK</strain>
    </source>
</reference>
<evidence type="ECO:0000256" key="2">
    <source>
        <dbReference type="SAM" id="SignalP"/>
    </source>
</evidence>
<dbReference type="OrthoDB" id="21116at2759"/>
<keyword evidence="4" id="KW-1185">Reference proteome</keyword>
<keyword evidence="1" id="KW-0472">Membrane</keyword>
<name>A0A151Z8S5_TIELA</name>
<evidence type="ECO:0000313" key="3">
    <source>
        <dbReference type="EMBL" id="KYQ90346.1"/>
    </source>
</evidence>
<dbReference type="Proteomes" id="UP000076078">
    <property type="component" value="Unassembled WGS sequence"/>
</dbReference>
<feature type="signal peptide" evidence="2">
    <location>
        <begin position="1"/>
        <end position="23"/>
    </location>
</feature>
<evidence type="ECO:0000256" key="1">
    <source>
        <dbReference type="SAM" id="Phobius"/>
    </source>
</evidence>
<dbReference type="AlphaFoldDB" id="A0A151Z8S5"/>
<organism evidence="3 4">
    <name type="scientific">Tieghemostelium lacteum</name>
    <name type="common">Slime mold</name>
    <name type="synonym">Dictyostelium lacteum</name>
    <dbReference type="NCBI Taxonomy" id="361077"/>
    <lineage>
        <taxon>Eukaryota</taxon>
        <taxon>Amoebozoa</taxon>
        <taxon>Evosea</taxon>
        <taxon>Eumycetozoa</taxon>
        <taxon>Dictyostelia</taxon>
        <taxon>Dictyosteliales</taxon>
        <taxon>Raperosteliaceae</taxon>
        <taxon>Tieghemostelium</taxon>
    </lineage>
</organism>
<keyword evidence="1" id="KW-0812">Transmembrane</keyword>
<feature type="transmembrane region" description="Helical" evidence="1">
    <location>
        <begin position="476"/>
        <end position="498"/>
    </location>
</feature>
<sequence length="514" mass="55932">MKNKSFLLVIVVLLCSIIDYSTQTDCDVYIKSIPTIIDSSSTTNSSSSSSSSNVCGDSWENACGSLAQGFQVCSNLGSNINYQLMNGIYKLEDGDVSMDYGTMNVTFSGQLNVVFNLGSLTRPFFVTNNTTKISIVKINYIKFTNATMGVISNLQSKTEFYIQSCTFLNCNYATSNGVSLVLFDSTTPVMFIQNTVFINNSIQSNNKNFGDISLIDSTSAYVLLTNCSFSNNNGFNTLISGVGGEIMFNITDFSDNIVSGNGLLQLINQTETVQTIENVHFINNGLTTGIREGGSLVSTSNAFVSIKSCEFTNNGLTLIRYMLDKGQGSPEIFNNITNCQFQNNSGSIQIIQSNTTFYVTNNQFTSNQGPIFNVSGTTLNLVNGVFNENSGTLFSLYQSNVSIQGISLSNNKDFQLVSCNSSTISLDNIDNSKQTTDNSNLINCNQCNLTSINSDNYQCNSDESKSKKNTLTRGQIIAIALSSFFFAVIISLGILYIVKRNKSKGDGIQKPLLS</sequence>
<evidence type="ECO:0008006" key="5">
    <source>
        <dbReference type="Google" id="ProtNLM"/>
    </source>
</evidence>
<accession>A0A151Z8S5</accession>
<keyword evidence="1" id="KW-1133">Transmembrane helix</keyword>